<keyword evidence="1" id="KW-0175">Coiled coil</keyword>
<dbReference type="Proteomes" id="UP001187415">
    <property type="component" value="Unassembled WGS sequence"/>
</dbReference>
<dbReference type="EMBL" id="JAUPFM010000009">
    <property type="protein sequence ID" value="KAK2842819.1"/>
    <property type="molecule type" value="Genomic_DNA"/>
</dbReference>
<evidence type="ECO:0000259" key="3">
    <source>
        <dbReference type="Pfam" id="PF22215"/>
    </source>
</evidence>
<feature type="coiled-coil region" evidence="1">
    <location>
        <begin position="122"/>
        <end position="159"/>
    </location>
</feature>
<keyword evidence="5" id="KW-1185">Reference proteome</keyword>
<protein>
    <recommendedName>
        <fullName evidence="3">Mixed lineage kinase domain-containing protein</fullName>
    </recommendedName>
</protein>
<feature type="region of interest" description="Disordered" evidence="2">
    <location>
        <begin position="1"/>
        <end position="33"/>
    </location>
</feature>
<dbReference type="AlphaFoldDB" id="A0AA88MTC1"/>
<evidence type="ECO:0000256" key="1">
    <source>
        <dbReference type="SAM" id="Coils"/>
    </source>
</evidence>
<dbReference type="Pfam" id="PF22215">
    <property type="entry name" value="MLKL_N"/>
    <property type="match status" value="1"/>
</dbReference>
<sequence>MKRFWRKTVRDEPKGSDRQTDDTPGPPAGEFSHLLEGRDEAFVMAGKALEDREKQLLDTSARFAEMKTVLAGRDEQRQKIEEEVAKLYKLLPDTDAGSELKQGLADGLKTLADLKELSAQVGSKLSEAETRQEERVRRLEEEKSRLQEILKQFAELDQLIRETKKVIMDFIEPILPIASQIYTLVETVKASKKRCRRVSDRVRALEDLESRNVC</sequence>
<reference evidence="4" key="1">
    <citation type="submission" date="2023-07" db="EMBL/GenBank/DDBJ databases">
        <title>Chromosome-level Genome Assembly of Striped Snakehead (Channa striata).</title>
        <authorList>
            <person name="Liu H."/>
        </authorList>
    </citation>
    <scope>NUCLEOTIDE SEQUENCE</scope>
    <source>
        <strain evidence="4">Gz</strain>
        <tissue evidence="4">Muscle</tissue>
    </source>
</reference>
<dbReference type="Gene3D" id="1.20.930.20">
    <property type="entry name" value="Adaptor protein Cbl, N-terminal domain"/>
    <property type="match status" value="1"/>
</dbReference>
<evidence type="ECO:0000256" key="2">
    <source>
        <dbReference type="SAM" id="MobiDB-lite"/>
    </source>
</evidence>
<feature type="compositionally biased region" description="Basic and acidic residues" evidence="2">
    <location>
        <begin position="8"/>
        <end position="21"/>
    </location>
</feature>
<feature type="domain" description="Mixed lineage kinase" evidence="3">
    <location>
        <begin position="171"/>
        <end position="207"/>
    </location>
</feature>
<proteinExistence type="predicted"/>
<comment type="caution">
    <text evidence="4">The sequence shown here is derived from an EMBL/GenBank/DDBJ whole genome shotgun (WGS) entry which is preliminary data.</text>
</comment>
<accession>A0AA88MTC1</accession>
<name>A0AA88MTC1_CHASR</name>
<dbReference type="InterPro" id="IPR036537">
    <property type="entry name" value="Adaptor_Cbl_N_dom_sf"/>
</dbReference>
<organism evidence="4 5">
    <name type="scientific">Channa striata</name>
    <name type="common">Snakehead murrel</name>
    <name type="synonym">Ophicephalus striatus</name>
    <dbReference type="NCBI Taxonomy" id="64152"/>
    <lineage>
        <taxon>Eukaryota</taxon>
        <taxon>Metazoa</taxon>
        <taxon>Chordata</taxon>
        <taxon>Craniata</taxon>
        <taxon>Vertebrata</taxon>
        <taxon>Euteleostomi</taxon>
        <taxon>Actinopterygii</taxon>
        <taxon>Neopterygii</taxon>
        <taxon>Teleostei</taxon>
        <taxon>Neoteleostei</taxon>
        <taxon>Acanthomorphata</taxon>
        <taxon>Anabantaria</taxon>
        <taxon>Anabantiformes</taxon>
        <taxon>Channoidei</taxon>
        <taxon>Channidae</taxon>
        <taxon>Channa</taxon>
    </lineage>
</organism>
<gene>
    <name evidence="4" type="ORF">Q5P01_013019</name>
</gene>
<evidence type="ECO:0000313" key="5">
    <source>
        <dbReference type="Proteomes" id="UP001187415"/>
    </source>
</evidence>
<evidence type="ECO:0000313" key="4">
    <source>
        <dbReference type="EMBL" id="KAK2842819.1"/>
    </source>
</evidence>
<dbReference type="GO" id="GO:0007166">
    <property type="term" value="P:cell surface receptor signaling pathway"/>
    <property type="evidence" value="ECO:0007669"/>
    <property type="project" value="InterPro"/>
</dbReference>
<dbReference type="InterPro" id="IPR054000">
    <property type="entry name" value="MLKL_N"/>
</dbReference>